<dbReference type="EMBL" id="CAJJDN010000195">
    <property type="protein sequence ID" value="CAD8128745.1"/>
    <property type="molecule type" value="Genomic_DNA"/>
</dbReference>
<accession>A0A8S1RPL3</accession>
<name>A0A8S1RPL3_9CILI</name>
<dbReference type="Proteomes" id="UP000692954">
    <property type="component" value="Unassembled WGS sequence"/>
</dbReference>
<reference evidence="1" key="1">
    <citation type="submission" date="2021-01" db="EMBL/GenBank/DDBJ databases">
        <authorList>
            <consortium name="Genoscope - CEA"/>
            <person name="William W."/>
        </authorList>
    </citation>
    <scope>NUCLEOTIDE SEQUENCE</scope>
</reference>
<organism evidence="1 2">
    <name type="scientific">Paramecium sonneborni</name>
    <dbReference type="NCBI Taxonomy" id="65129"/>
    <lineage>
        <taxon>Eukaryota</taxon>
        <taxon>Sar</taxon>
        <taxon>Alveolata</taxon>
        <taxon>Ciliophora</taxon>
        <taxon>Intramacronucleata</taxon>
        <taxon>Oligohymenophorea</taxon>
        <taxon>Peniculida</taxon>
        <taxon>Parameciidae</taxon>
        <taxon>Paramecium</taxon>
    </lineage>
</organism>
<proteinExistence type="predicted"/>
<gene>
    <name evidence="1" type="ORF">PSON_ATCC_30995.1.T1950018</name>
</gene>
<protein>
    <submittedName>
        <fullName evidence="1">Uncharacterized protein</fullName>
    </submittedName>
</protein>
<dbReference type="AlphaFoldDB" id="A0A8S1RPL3"/>
<evidence type="ECO:0000313" key="2">
    <source>
        <dbReference type="Proteomes" id="UP000692954"/>
    </source>
</evidence>
<sequence length="117" mass="13761">MDSQCKLADGQFQNKTFCSLCDYMTQITLVLLKQQNHLYNSYGKQIVENVQCPKNYFECIDQPNNCFSCRFQQNENGNVVDVNLNQAIFSTVQEKSVNQFVQIKLKFKMNNMMWKSY</sequence>
<keyword evidence="2" id="KW-1185">Reference proteome</keyword>
<comment type="caution">
    <text evidence="1">The sequence shown here is derived from an EMBL/GenBank/DDBJ whole genome shotgun (WGS) entry which is preliminary data.</text>
</comment>
<evidence type="ECO:0000313" key="1">
    <source>
        <dbReference type="EMBL" id="CAD8128745.1"/>
    </source>
</evidence>